<evidence type="ECO:0000313" key="2">
    <source>
        <dbReference type="Proteomes" id="UP000033636"/>
    </source>
</evidence>
<accession>A0ACC6UZM9</accession>
<sequence length="79" mass="8675">MISIKLIVVKDVAIIEADLEGCGQAFSFRAEGRELDICGSKYELSEELPRFRKAVLKLRNGVYLGECDGPLCIAARANT</sequence>
<evidence type="ECO:0000313" key="1">
    <source>
        <dbReference type="EMBL" id="MFB6490048.1"/>
    </source>
</evidence>
<gene>
    <name evidence="1" type="ORF">TU35_002180</name>
</gene>
<dbReference type="EMBL" id="JZWT02000004">
    <property type="protein sequence ID" value="MFB6490048.1"/>
    <property type="molecule type" value="Genomic_DNA"/>
</dbReference>
<name>A0ACC6UZM9_9CREN</name>
<reference evidence="1" key="1">
    <citation type="submission" date="2024-07" db="EMBL/GenBank/DDBJ databases">
        <title>Metagenome and Metagenome-Assembled Genomes of Archaea from a hot spring from the geothermal field of Los Azufres, Mexico.</title>
        <authorList>
            <person name="Marin-Paredes R."/>
            <person name="Martinez-Romero E."/>
            <person name="Servin-Garciduenas L.E."/>
        </authorList>
    </citation>
    <scope>NUCLEOTIDE SEQUENCE</scope>
</reference>
<proteinExistence type="predicted"/>
<dbReference type="Proteomes" id="UP000033636">
    <property type="component" value="Unassembled WGS sequence"/>
</dbReference>
<comment type="caution">
    <text evidence="1">The sequence shown here is derived from an EMBL/GenBank/DDBJ whole genome shotgun (WGS) entry which is preliminary data.</text>
</comment>
<organism evidence="1 2">
    <name type="scientific">Thermoproteus sp. AZ2</name>
    <dbReference type="NCBI Taxonomy" id="1609232"/>
    <lineage>
        <taxon>Archaea</taxon>
        <taxon>Thermoproteota</taxon>
        <taxon>Thermoprotei</taxon>
        <taxon>Thermoproteales</taxon>
        <taxon>Thermoproteaceae</taxon>
        <taxon>Thermoproteus</taxon>
    </lineage>
</organism>
<protein>
    <submittedName>
        <fullName evidence="1">Uncharacterized protein</fullName>
    </submittedName>
</protein>